<dbReference type="GO" id="GO:0071949">
    <property type="term" value="F:FAD binding"/>
    <property type="evidence" value="ECO:0007669"/>
    <property type="project" value="InterPro"/>
</dbReference>
<gene>
    <name evidence="9" type="ORF">BAUCODRAFT_38429</name>
</gene>
<dbReference type="SUPFAM" id="SSF51905">
    <property type="entry name" value="FAD/NAD(P)-binding domain"/>
    <property type="match status" value="1"/>
</dbReference>
<evidence type="ECO:0000313" key="10">
    <source>
        <dbReference type="Proteomes" id="UP000011761"/>
    </source>
</evidence>
<evidence type="ECO:0000256" key="6">
    <source>
        <dbReference type="ARBA" id="ARBA00023002"/>
    </source>
</evidence>
<dbReference type="OrthoDB" id="47494at2759"/>
<keyword evidence="10" id="KW-1185">Reference proteome</keyword>
<feature type="domain" description="FAD-binding" evidence="8">
    <location>
        <begin position="107"/>
        <end position="240"/>
    </location>
</feature>
<evidence type="ECO:0000256" key="2">
    <source>
        <dbReference type="ARBA" id="ARBA00005179"/>
    </source>
</evidence>
<keyword evidence="6" id="KW-0560">Oxidoreductase</keyword>
<evidence type="ECO:0000256" key="1">
    <source>
        <dbReference type="ARBA" id="ARBA00001974"/>
    </source>
</evidence>
<sequence length="377" mass="42635">MSQPQITIIGAGLSALVFGQCLRYHGVSAVLYERDAARTFSTRHNYGMTLQPTAYRPLLPYIKFDDHGFRRSFAVDSASGGVGRLHGRSHYANSNDEDFRANRRKLEQRLSEGLDIRFEHELTDIKHEGGLNILLFRNGREVQSNVVIGADGPHSQVRKLISHTSDFKILPFVVYNGKRRVNRELWHDIFAPHLDGTVTEQRQGQTLMQVTINDETKEHVSISYTYSRPARDSDPLFIPDRSTAGATGIPNAFFEEVAGLRNLDGLFKYIFDAQAMRSDRLLNWLMRSVLVEATQLHEAAKHGTILIGDATHAGPILGGYGANQAISDAIELAEFIHEKGVYELASYYESRYERWRKYVEASEMTLADLHRETQPNL</sequence>
<dbReference type="InterPro" id="IPR002938">
    <property type="entry name" value="FAD-bd"/>
</dbReference>
<dbReference type="GO" id="GO:0004497">
    <property type="term" value="F:monooxygenase activity"/>
    <property type="evidence" value="ECO:0007669"/>
    <property type="project" value="UniProtKB-KW"/>
</dbReference>
<dbReference type="Proteomes" id="UP000011761">
    <property type="component" value="Unassembled WGS sequence"/>
</dbReference>
<dbReference type="PANTHER" id="PTHR47178:SF4">
    <property type="entry name" value="FAD-DEPENDENT MONOOXYGENASE APTC"/>
    <property type="match status" value="1"/>
</dbReference>
<keyword evidence="4" id="KW-0285">Flavoprotein</keyword>
<feature type="domain" description="FAD-binding" evidence="8">
    <location>
        <begin position="296"/>
        <end position="353"/>
    </location>
</feature>
<dbReference type="KEGG" id="bcom:BAUCODRAFT_38429"/>
<dbReference type="InterPro" id="IPR036188">
    <property type="entry name" value="FAD/NAD-bd_sf"/>
</dbReference>
<keyword evidence="7" id="KW-0503">Monooxygenase</keyword>
<dbReference type="EMBL" id="KB445562">
    <property type="protein sequence ID" value="EMC92373.1"/>
    <property type="molecule type" value="Genomic_DNA"/>
</dbReference>
<dbReference type="AlphaFoldDB" id="M2MLV4"/>
<dbReference type="OMA" id="IPLIHYH"/>
<dbReference type="HOGENOM" id="CLU_040697_0_0_1"/>
<dbReference type="eggNOG" id="ENOG502SHPI">
    <property type="taxonomic scope" value="Eukaryota"/>
</dbReference>
<dbReference type="PANTHER" id="PTHR47178">
    <property type="entry name" value="MONOOXYGENASE, FAD-BINDING"/>
    <property type="match status" value="1"/>
</dbReference>
<evidence type="ECO:0000256" key="7">
    <source>
        <dbReference type="ARBA" id="ARBA00023033"/>
    </source>
</evidence>
<dbReference type="RefSeq" id="XP_007680398.1">
    <property type="nucleotide sequence ID" value="XM_007682208.1"/>
</dbReference>
<organism evidence="9 10">
    <name type="scientific">Baudoinia panamericana (strain UAMH 10762)</name>
    <name type="common">Angels' share fungus</name>
    <name type="synonym">Baudoinia compniacensis (strain UAMH 10762)</name>
    <dbReference type="NCBI Taxonomy" id="717646"/>
    <lineage>
        <taxon>Eukaryota</taxon>
        <taxon>Fungi</taxon>
        <taxon>Dikarya</taxon>
        <taxon>Ascomycota</taxon>
        <taxon>Pezizomycotina</taxon>
        <taxon>Dothideomycetes</taxon>
        <taxon>Dothideomycetidae</taxon>
        <taxon>Mycosphaerellales</taxon>
        <taxon>Teratosphaeriaceae</taxon>
        <taxon>Baudoinia</taxon>
    </lineage>
</organism>
<evidence type="ECO:0000313" key="9">
    <source>
        <dbReference type="EMBL" id="EMC92373.1"/>
    </source>
</evidence>
<keyword evidence="5" id="KW-0274">FAD</keyword>
<evidence type="ECO:0000256" key="5">
    <source>
        <dbReference type="ARBA" id="ARBA00022827"/>
    </source>
</evidence>
<evidence type="ECO:0000256" key="4">
    <source>
        <dbReference type="ARBA" id="ARBA00022630"/>
    </source>
</evidence>
<accession>M2MLV4</accession>
<dbReference type="GeneID" id="19113530"/>
<evidence type="ECO:0000259" key="8">
    <source>
        <dbReference type="Pfam" id="PF01494"/>
    </source>
</evidence>
<reference evidence="9 10" key="1">
    <citation type="journal article" date="2012" name="PLoS Pathog.">
        <title>Diverse lifestyles and strategies of plant pathogenesis encoded in the genomes of eighteen Dothideomycetes fungi.</title>
        <authorList>
            <person name="Ohm R.A."/>
            <person name="Feau N."/>
            <person name="Henrissat B."/>
            <person name="Schoch C.L."/>
            <person name="Horwitz B.A."/>
            <person name="Barry K.W."/>
            <person name="Condon B.J."/>
            <person name="Copeland A.C."/>
            <person name="Dhillon B."/>
            <person name="Glaser F."/>
            <person name="Hesse C.N."/>
            <person name="Kosti I."/>
            <person name="LaButti K."/>
            <person name="Lindquist E.A."/>
            <person name="Lucas S."/>
            <person name="Salamov A.A."/>
            <person name="Bradshaw R.E."/>
            <person name="Ciuffetti L."/>
            <person name="Hamelin R.C."/>
            <person name="Kema G.H.J."/>
            <person name="Lawrence C."/>
            <person name="Scott J.A."/>
            <person name="Spatafora J.W."/>
            <person name="Turgeon B.G."/>
            <person name="de Wit P.J.G.M."/>
            <person name="Zhong S."/>
            <person name="Goodwin S.B."/>
            <person name="Grigoriev I.V."/>
        </authorList>
    </citation>
    <scope>NUCLEOTIDE SEQUENCE [LARGE SCALE GENOMIC DNA]</scope>
    <source>
        <strain evidence="9 10">UAMH 10762</strain>
    </source>
</reference>
<comment type="similarity">
    <text evidence="3">Belongs to the paxM FAD-dependent monooxygenase family.</text>
</comment>
<dbReference type="PRINTS" id="PR00420">
    <property type="entry name" value="RNGMNOXGNASE"/>
</dbReference>
<dbReference type="Pfam" id="PF01494">
    <property type="entry name" value="FAD_binding_3"/>
    <property type="match status" value="2"/>
</dbReference>
<comment type="cofactor">
    <cofactor evidence="1">
        <name>FAD</name>
        <dbReference type="ChEBI" id="CHEBI:57692"/>
    </cofactor>
</comment>
<dbReference type="Gene3D" id="3.50.50.60">
    <property type="entry name" value="FAD/NAD(P)-binding domain"/>
    <property type="match status" value="1"/>
</dbReference>
<proteinExistence type="inferred from homology"/>
<name>M2MLV4_BAUPA</name>
<evidence type="ECO:0000256" key="3">
    <source>
        <dbReference type="ARBA" id="ARBA00007992"/>
    </source>
</evidence>
<comment type="pathway">
    <text evidence="2">Secondary metabolite biosynthesis.</text>
</comment>
<protein>
    <recommendedName>
        <fullName evidence="8">FAD-binding domain-containing protein</fullName>
    </recommendedName>
</protein>